<sequence length="73" mass="8872">MESDAQKKIRKLSKRFGVRLDLAYQFIDYISDMSFKYELPREVMKTETPSDFAEMLRERLDEFERILGREFNI</sequence>
<protein>
    <submittedName>
        <fullName evidence="1">Uncharacterized protein</fullName>
    </submittedName>
</protein>
<comment type="caution">
    <text evidence="1">The sequence shown here is derived from an EMBL/GenBank/DDBJ whole genome shotgun (WGS) entry which is preliminary data.</text>
</comment>
<name>A0A645HWM2_9ZZZZ</name>
<dbReference type="EMBL" id="VSSQ01097097">
    <property type="protein sequence ID" value="MPN40584.1"/>
    <property type="molecule type" value="Genomic_DNA"/>
</dbReference>
<proteinExistence type="predicted"/>
<organism evidence="1">
    <name type="scientific">bioreactor metagenome</name>
    <dbReference type="NCBI Taxonomy" id="1076179"/>
    <lineage>
        <taxon>unclassified sequences</taxon>
        <taxon>metagenomes</taxon>
        <taxon>ecological metagenomes</taxon>
    </lineage>
</organism>
<dbReference type="AlphaFoldDB" id="A0A645HWM2"/>
<evidence type="ECO:0000313" key="1">
    <source>
        <dbReference type="EMBL" id="MPN40584.1"/>
    </source>
</evidence>
<reference evidence="1" key="1">
    <citation type="submission" date="2019-08" db="EMBL/GenBank/DDBJ databases">
        <authorList>
            <person name="Kucharzyk K."/>
            <person name="Murdoch R.W."/>
            <person name="Higgins S."/>
            <person name="Loffler F."/>
        </authorList>
    </citation>
    <scope>NUCLEOTIDE SEQUENCE</scope>
</reference>
<gene>
    <name evidence="1" type="ORF">SDC9_188122</name>
</gene>
<accession>A0A645HWM2</accession>